<evidence type="ECO:0000313" key="2">
    <source>
        <dbReference type="EMBL" id="CAH1415668.1"/>
    </source>
</evidence>
<name>A0AAU9LTD2_9ASTR</name>
<dbReference type="EMBL" id="CAKMRJ010000001">
    <property type="protein sequence ID" value="CAH1415668.1"/>
    <property type="molecule type" value="Genomic_DNA"/>
</dbReference>
<protein>
    <recommendedName>
        <fullName evidence="1">F-box associated beta-propeller type 3 domain-containing protein</fullName>
    </recommendedName>
</protein>
<dbReference type="PANTHER" id="PTHR31672:SF2">
    <property type="entry name" value="F-BOX DOMAIN-CONTAINING PROTEIN"/>
    <property type="match status" value="1"/>
</dbReference>
<dbReference type="InterPro" id="IPR017451">
    <property type="entry name" value="F-box-assoc_interact_dom"/>
</dbReference>
<dbReference type="Pfam" id="PF08268">
    <property type="entry name" value="FBA_3"/>
    <property type="match status" value="1"/>
</dbReference>
<evidence type="ECO:0000259" key="1">
    <source>
        <dbReference type="Pfam" id="PF08268"/>
    </source>
</evidence>
<evidence type="ECO:0000313" key="3">
    <source>
        <dbReference type="Proteomes" id="UP001157418"/>
    </source>
</evidence>
<dbReference type="NCBIfam" id="TIGR01640">
    <property type="entry name" value="F_box_assoc_1"/>
    <property type="match status" value="1"/>
</dbReference>
<keyword evidence="3" id="KW-1185">Reference proteome</keyword>
<accession>A0AAU9LTD2</accession>
<dbReference type="InterPro" id="IPR013187">
    <property type="entry name" value="F-box-assoc_dom_typ3"/>
</dbReference>
<dbReference type="Proteomes" id="UP001157418">
    <property type="component" value="Unassembled WGS sequence"/>
</dbReference>
<reference evidence="2 3" key="1">
    <citation type="submission" date="2022-01" db="EMBL/GenBank/DDBJ databases">
        <authorList>
            <person name="Xiong W."/>
            <person name="Schranz E."/>
        </authorList>
    </citation>
    <scope>NUCLEOTIDE SEQUENCE [LARGE SCALE GENOMIC DNA]</scope>
</reference>
<dbReference type="PANTHER" id="PTHR31672">
    <property type="entry name" value="BNACNNG10540D PROTEIN"/>
    <property type="match status" value="1"/>
</dbReference>
<organism evidence="2 3">
    <name type="scientific">Lactuca virosa</name>
    <dbReference type="NCBI Taxonomy" id="75947"/>
    <lineage>
        <taxon>Eukaryota</taxon>
        <taxon>Viridiplantae</taxon>
        <taxon>Streptophyta</taxon>
        <taxon>Embryophyta</taxon>
        <taxon>Tracheophyta</taxon>
        <taxon>Spermatophyta</taxon>
        <taxon>Magnoliopsida</taxon>
        <taxon>eudicotyledons</taxon>
        <taxon>Gunneridae</taxon>
        <taxon>Pentapetalae</taxon>
        <taxon>asterids</taxon>
        <taxon>campanulids</taxon>
        <taxon>Asterales</taxon>
        <taxon>Asteraceae</taxon>
        <taxon>Cichorioideae</taxon>
        <taxon>Cichorieae</taxon>
        <taxon>Lactucinae</taxon>
        <taxon>Lactuca</taxon>
    </lineage>
</organism>
<dbReference type="InterPro" id="IPR050796">
    <property type="entry name" value="SCF_F-box_component"/>
</dbReference>
<feature type="domain" description="F-box associated beta-propeller type 3" evidence="1">
    <location>
        <begin position="99"/>
        <end position="303"/>
    </location>
</feature>
<dbReference type="AlphaFoldDB" id="A0AAU9LTD2"/>
<gene>
    <name evidence="2" type="ORF">LVIROSA_LOCUS3499</name>
</gene>
<comment type="caution">
    <text evidence="2">The sequence shown here is derived from an EMBL/GenBank/DDBJ whole genome shotgun (WGS) entry which is preliminary data.</text>
</comment>
<sequence length="349" mass="40855">MDSTFCYDMKMEILWKTSLKTLDIIRCTSKELEKLTYESYFLKLYNQKNNDDMVSGFIQVILQNAGQCMINLFAPSTSSNNESANSSRRLIDLGFLPPKAQILASSEQGIMVFQSPHPRDFKLVWYHVCKPATKQVLRLPNPKTRYFTQNDAMVVVGSKPVLHYKIIRLSEPKRKKRRIKQYYQYTKYCYEIFDSKAWAWRLLDPVLLPCSVFLLTNQQPITARGSIYMLLNNNQVLKFEACSEKWTTFSPPIQTLDYPCTDATRKLVKYKGKLGFICETQSRRKIWVLRSVDDSWEEILDVFDNKRSSLDLDLEVIYESETRVNNADYNTLHSNQVFTFRSDFEPANF</sequence>
<proteinExistence type="predicted"/>